<keyword evidence="1" id="KW-1133">Transmembrane helix</keyword>
<gene>
    <name evidence="2" type="ORF">BF_0059</name>
</gene>
<protein>
    <submittedName>
        <fullName evidence="2">Uncharacterized protein</fullName>
    </submittedName>
</protein>
<dbReference type="OrthoDB" id="35906at10239"/>
<evidence type="ECO:0000313" key="3">
    <source>
        <dbReference type="Proteomes" id="UP000221837"/>
    </source>
</evidence>
<proteinExistence type="predicted"/>
<keyword evidence="1" id="KW-0812">Transmembrane</keyword>
<keyword evidence="3" id="KW-1185">Reference proteome</keyword>
<feature type="transmembrane region" description="Helical" evidence="1">
    <location>
        <begin position="7"/>
        <end position="27"/>
    </location>
</feature>
<feature type="transmembrane region" description="Helical" evidence="1">
    <location>
        <begin position="64"/>
        <end position="94"/>
    </location>
</feature>
<dbReference type="Proteomes" id="UP000221837">
    <property type="component" value="Genome"/>
</dbReference>
<keyword evidence="1" id="KW-0472">Membrane</keyword>
<evidence type="ECO:0000256" key="1">
    <source>
        <dbReference type="SAM" id="Phobius"/>
    </source>
</evidence>
<evidence type="ECO:0000313" key="2">
    <source>
        <dbReference type="EMBL" id="AQW88584.1"/>
    </source>
</evidence>
<organism evidence="2 3">
    <name type="scientific">Serratia phage BF</name>
    <dbReference type="NCBI Taxonomy" id="1962671"/>
    <lineage>
        <taxon>Viruses</taxon>
        <taxon>Duplodnaviria</taxon>
        <taxon>Heunggongvirae</taxon>
        <taxon>Uroviricota</taxon>
        <taxon>Caudoviricetes</taxon>
        <taxon>Eneladusvirus</taxon>
        <taxon>Eneladusvirus BF</taxon>
    </lineage>
</organism>
<accession>A0A1S6UA94</accession>
<name>A0A1S6UA94_9CAUD</name>
<reference evidence="2" key="1">
    <citation type="submission" date="2017-02" db="EMBL/GenBank/DDBJ databases">
        <title>Genome sequence of Serratia marcescens phage BF.</title>
        <authorList>
            <person name="Casey E."/>
            <person name="Fitzgerald B."/>
            <person name="Mahony J."/>
            <person name="Lugli G."/>
            <person name="Ventura M."/>
            <person name="van Sinderen D."/>
        </authorList>
    </citation>
    <scope>NUCLEOTIDE SEQUENCE [LARGE SCALE GENOMIC DNA]</scope>
</reference>
<dbReference type="EMBL" id="KY630187">
    <property type="protein sequence ID" value="AQW88584.1"/>
    <property type="molecule type" value="Genomic_DNA"/>
</dbReference>
<sequence>MSTGQIVTLAYMLVGIVVSLYIVLSYIRGVFEYIKQLYTARYVKPREIKIQFGNSLHSTNYEHWTIVIGISFLLTIMHIFCALFIWPVFSVWLISYTIRVAREKNFGSGDY</sequence>